<accession>A0AA46AI33</accession>
<sequence length="354" mass="38642">MKSDAFSFASDNCAGVHPTVMAAMAAANEGYVHSYGDDVYTGEAVAKINRLFGGEASVFLVYNGTGANVTGISHLIRSYQTVYCAAAAHIHVDECGSLEHYAGCKVVALPSDDGKITPEAIEPCLVGIGDEHRSQPGLISITQPTEYGVLYTPDEIRQLADFAHSSGMKLHMDGARIANASAALNLPLEHFTTACGVDLVSFGAAKNGMMFGEAVVFLDQEAARAFPYVRKQGMQLHSKMRFMAAQFIAMLTDNLWLENARHANAMTRRLYEGLCHINEIKVTRPVHCNAIFACFPKELIAPMQERFHFYVWDESINEVRLMTSFQTTAKEVDAFLTALVEEAGKSTIEGVKVN</sequence>
<organism evidence="5 6">
    <name type="scientific">Anoxynatronum buryatiense</name>
    <dbReference type="NCBI Taxonomy" id="489973"/>
    <lineage>
        <taxon>Bacteria</taxon>
        <taxon>Bacillati</taxon>
        <taxon>Bacillota</taxon>
        <taxon>Clostridia</taxon>
        <taxon>Eubacteriales</taxon>
        <taxon>Clostridiaceae</taxon>
        <taxon>Anoxynatronum</taxon>
    </lineage>
</organism>
<dbReference type="CDD" id="cd06502">
    <property type="entry name" value="TA_like"/>
    <property type="match status" value="1"/>
</dbReference>
<dbReference type="Pfam" id="PF01212">
    <property type="entry name" value="Beta_elim_lyase"/>
    <property type="match status" value="1"/>
</dbReference>
<evidence type="ECO:0000256" key="3">
    <source>
        <dbReference type="ARBA" id="ARBA00022898"/>
    </source>
</evidence>
<proteinExistence type="inferred from homology"/>
<keyword evidence="3" id="KW-0663">Pyridoxal phosphate</keyword>
<feature type="domain" description="Aromatic amino acid beta-eliminating lyase/threonine aldolase" evidence="4">
    <location>
        <begin position="8"/>
        <end position="291"/>
    </location>
</feature>
<keyword evidence="6" id="KW-1185">Reference proteome</keyword>
<dbReference type="Gene3D" id="3.40.640.10">
    <property type="entry name" value="Type I PLP-dependent aspartate aminotransferase-like (Major domain)"/>
    <property type="match status" value="1"/>
</dbReference>
<protein>
    <submittedName>
        <fullName evidence="5">L-threonine aldolase</fullName>
    </submittedName>
</protein>
<dbReference type="InterPro" id="IPR001597">
    <property type="entry name" value="ArAA_b-elim_lyase/Thr_aldolase"/>
</dbReference>
<dbReference type="RefSeq" id="WP_283408155.1">
    <property type="nucleotide sequence ID" value="NZ_FXUF01000002.1"/>
</dbReference>
<dbReference type="InterPro" id="IPR015424">
    <property type="entry name" value="PyrdxlP-dep_Trfase"/>
</dbReference>
<dbReference type="PANTHER" id="PTHR48097:SF5">
    <property type="entry name" value="LOW SPECIFICITY L-THREONINE ALDOLASE"/>
    <property type="match status" value="1"/>
</dbReference>
<dbReference type="InterPro" id="IPR015421">
    <property type="entry name" value="PyrdxlP-dep_Trfase_major"/>
</dbReference>
<dbReference type="EMBL" id="FXUF01000002">
    <property type="protein sequence ID" value="SMP44878.1"/>
    <property type="molecule type" value="Genomic_DNA"/>
</dbReference>
<reference evidence="5" key="1">
    <citation type="submission" date="2017-05" db="EMBL/GenBank/DDBJ databases">
        <authorList>
            <person name="Varghese N."/>
            <person name="Submissions S."/>
        </authorList>
    </citation>
    <scope>NUCLEOTIDE SEQUENCE</scope>
    <source>
        <strain evidence="5">Su22</strain>
    </source>
</reference>
<dbReference type="Gene3D" id="3.90.1150.10">
    <property type="entry name" value="Aspartate Aminotransferase, domain 1"/>
    <property type="match status" value="1"/>
</dbReference>
<evidence type="ECO:0000313" key="5">
    <source>
        <dbReference type="EMBL" id="SMP44878.1"/>
    </source>
</evidence>
<comment type="cofactor">
    <cofactor evidence="1">
        <name>pyridoxal 5'-phosphate</name>
        <dbReference type="ChEBI" id="CHEBI:597326"/>
    </cofactor>
</comment>
<evidence type="ECO:0000313" key="6">
    <source>
        <dbReference type="Proteomes" id="UP001158066"/>
    </source>
</evidence>
<dbReference type="Proteomes" id="UP001158066">
    <property type="component" value="Unassembled WGS sequence"/>
</dbReference>
<gene>
    <name evidence="5" type="ORF">SAMN06296020_102248</name>
</gene>
<dbReference type="AlphaFoldDB" id="A0AA46AI33"/>
<comment type="caution">
    <text evidence="5">The sequence shown here is derived from an EMBL/GenBank/DDBJ whole genome shotgun (WGS) entry which is preliminary data.</text>
</comment>
<comment type="similarity">
    <text evidence="2">Belongs to the threonine aldolase family.</text>
</comment>
<name>A0AA46AI33_9CLOT</name>
<evidence type="ECO:0000259" key="4">
    <source>
        <dbReference type="Pfam" id="PF01212"/>
    </source>
</evidence>
<dbReference type="GO" id="GO:0006520">
    <property type="term" value="P:amino acid metabolic process"/>
    <property type="evidence" value="ECO:0007669"/>
    <property type="project" value="InterPro"/>
</dbReference>
<dbReference type="GO" id="GO:0016829">
    <property type="term" value="F:lyase activity"/>
    <property type="evidence" value="ECO:0007669"/>
    <property type="project" value="InterPro"/>
</dbReference>
<dbReference type="SUPFAM" id="SSF53383">
    <property type="entry name" value="PLP-dependent transferases"/>
    <property type="match status" value="1"/>
</dbReference>
<evidence type="ECO:0000256" key="2">
    <source>
        <dbReference type="ARBA" id="ARBA00006966"/>
    </source>
</evidence>
<dbReference type="InterPro" id="IPR015422">
    <property type="entry name" value="PyrdxlP-dep_Trfase_small"/>
</dbReference>
<evidence type="ECO:0000256" key="1">
    <source>
        <dbReference type="ARBA" id="ARBA00001933"/>
    </source>
</evidence>
<dbReference type="PANTHER" id="PTHR48097">
    <property type="entry name" value="L-THREONINE ALDOLASE-RELATED"/>
    <property type="match status" value="1"/>
</dbReference>